<dbReference type="PANTHER" id="PTHR45658:SF122">
    <property type="entry name" value="GATA ZINC FINGER DOMAIN-CONTAINING PROTEIN 6"/>
    <property type="match status" value="1"/>
</dbReference>
<dbReference type="PROSITE" id="PS50114">
    <property type="entry name" value="GATA_ZN_FINGER_2"/>
    <property type="match status" value="1"/>
</dbReference>
<dbReference type="Proteomes" id="UP000266861">
    <property type="component" value="Unassembled WGS sequence"/>
</dbReference>
<dbReference type="CDD" id="cd00202">
    <property type="entry name" value="ZnF_GATA"/>
    <property type="match status" value="1"/>
</dbReference>
<dbReference type="SMART" id="SM00401">
    <property type="entry name" value="ZnF_GATA"/>
    <property type="match status" value="1"/>
</dbReference>
<evidence type="ECO:0000259" key="6">
    <source>
        <dbReference type="PROSITE" id="PS50114"/>
    </source>
</evidence>
<dbReference type="PANTHER" id="PTHR45658">
    <property type="entry name" value="GATA TRANSCRIPTION FACTOR"/>
    <property type="match status" value="1"/>
</dbReference>
<dbReference type="SUPFAM" id="SSF57716">
    <property type="entry name" value="Glucocorticoid receptor-like (DNA-binding domain)"/>
    <property type="match status" value="1"/>
</dbReference>
<dbReference type="Gene3D" id="3.30.50.10">
    <property type="entry name" value="Erythroid Transcription Factor GATA-1, subunit A"/>
    <property type="match status" value="1"/>
</dbReference>
<evidence type="ECO:0000256" key="2">
    <source>
        <dbReference type="ARBA" id="ARBA00022771"/>
    </source>
</evidence>
<feature type="region of interest" description="Disordered" evidence="5">
    <location>
        <begin position="14"/>
        <end position="33"/>
    </location>
</feature>
<evidence type="ECO:0000313" key="7">
    <source>
        <dbReference type="EMBL" id="RHZ86956.1"/>
    </source>
</evidence>
<feature type="domain" description="GATA-type" evidence="6">
    <location>
        <begin position="229"/>
        <end position="259"/>
    </location>
</feature>
<reference evidence="7 8" key="1">
    <citation type="submission" date="2018-08" db="EMBL/GenBank/DDBJ databases">
        <title>Genome and evolution of the arbuscular mycorrhizal fungus Diversispora epigaea (formerly Glomus versiforme) and its bacterial endosymbionts.</title>
        <authorList>
            <person name="Sun X."/>
            <person name="Fei Z."/>
            <person name="Harrison M."/>
        </authorList>
    </citation>
    <scope>NUCLEOTIDE SEQUENCE [LARGE SCALE GENOMIC DNA]</scope>
    <source>
        <strain evidence="7 8">IT104</strain>
    </source>
</reference>
<feature type="compositionally biased region" description="Polar residues" evidence="5">
    <location>
        <begin position="16"/>
        <end position="33"/>
    </location>
</feature>
<protein>
    <recommendedName>
        <fullName evidence="6">GATA-type domain-containing protein</fullName>
    </recommendedName>
</protein>
<dbReference type="InterPro" id="IPR051140">
    <property type="entry name" value="GATA_TF"/>
</dbReference>
<evidence type="ECO:0000256" key="1">
    <source>
        <dbReference type="ARBA" id="ARBA00022723"/>
    </source>
</evidence>
<dbReference type="GO" id="GO:0006355">
    <property type="term" value="P:regulation of DNA-templated transcription"/>
    <property type="evidence" value="ECO:0007669"/>
    <property type="project" value="InterPro"/>
</dbReference>
<evidence type="ECO:0000256" key="3">
    <source>
        <dbReference type="ARBA" id="ARBA00022833"/>
    </source>
</evidence>
<evidence type="ECO:0000313" key="8">
    <source>
        <dbReference type="Proteomes" id="UP000266861"/>
    </source>
</evidence>
<organism evidence="7 8">
    <name type="scientific">Diversispora epigaea</name>
    <dbReference type="NCBI Taxonomy" id="1348612"/>
    <lineage>
        <taxon>Eukaryota</taxon>
        <taxon>Fungi</taxon>
        <taxon>Fungi incertae sedis</taxon>
        <taxon>Mucoromycota</taxon>
        <taxon>Glomeromycotina</taxon>
        <taxon>Glomeromycetes</taxon>
        <taxon>Diversisporales</taxon>
        <taxon>Diversisporaceae</taxon>
        <taxon>Diversispora</taxon>
    </lineage>
</organism>
<proteinExistence type="predicted"/>
<dbReference type="AlphaFoldDB" id="A0A397JLV0"/>
<evidence type="ECO:0000256" key="4">
    <source>
        <dbReference type="PROSITE-ProRule" id="PRU00094"/>
    </source>
</evidence>
<keyword evidence="2 4" id="KW-0863">Zinc-finger</keyword>
<dbReference type="GO" id="GO:0008270">
    <property type="term" value="F:zinc ion binding"/>
    <property type="evidence" value="ECO:0007669"/>
    <property type="project" value="UniProtKB-KW"/>
</dbReference>
<dbReference type="PROSITE" id="PS00344">
    <property type="entry name" value="GATA_ZN_FINGER_1"/>
    <property type="match status" value="1"/>
</dbReference>
<gene>
    <name evidence="7" type="ORF">Glove_42g39</name>
</gene>
<accession>A0A397JLV0</accession>
<dbReference type="InterPro" id="IPR013088">
    <property type="entry name" value="Znf_NHR/GATA"/>
</dbReference>
<dbReference type="EMBL" id="PQFF01000040">
    <property type="protein sequence ID" value="RHZ86956.1"/>
    <property type="molecule type" value="Genomic_DNA"/>
</dbReference>
<keyword evidence="8" id="KW-1185">Reference proteome</keyword>
<dbReference type="OrthoDB" id="2162994at2759"/>
<dbReference type="GO" id="GO:0043565">
    <property type="term" value="F:sequence-specific DNA binding"/>
    <property type="evidence" value="ECO:0007669"/>
    <property type="project" value="InterPro"/>
</dbReference>
<dbReference type="STRING" id="1348612.A0A397JLV0"/>
<comment type="caution">
    <text evidence="7">The sequence shown here is derived from an EMBL/GenBank/DDBJ whole genome shotgun (WGS) entry which is preliminary data.</text>
</comment>
<keyword evidence="1" id="KW-0479">Metal-binding</keyword>
<dbReference type="InterPro" id="IPR000679">
    <property type="entry name" value="Znf_GATA"/>
</dbReference>
<name>A0A397JLV0_9GLOM</name>
<keyword evidence="3" id="KW-0862">Zinc</keyword>
<evidence type="ECO:0000256" key="5">
    <source>
        <dbReference type="SAM" id="MobiDB-lite"/>
    </source>
</evidence>
<dbReference type="Pfam" id="PF00320">
    <property type="entry name" value="GATA"/>
    <property type="match status" value="1"/>
</dbReference>
<sequence length="314" mass="35727">MNVKAMCSLPPISALLNPQPSKPDNTSNTSQLGVTKVKPKPYIEPPLCSLVIPPSLASKCSQITTHHNVNSRQHQVERNFPSQQQMQSSRLLTTPQLSPLSPQYGMEECFINENEKRITDLKKIMNHCSKIGQFAERYSDFCNSPENKDSPWVSSPSINTSTPIETNVTEMINKAFEVLYVLNALRDEKSRYIQQNEIELIRNKRTNYGSSPVRPKYRKRTKRSALPGRCHSCNIQETPEWRRGPDGARTLCNACGLHFAKLTRKRAQLALREQQAMMDNSMLNPYGQNGQIQQHTHTHTHTQMNFFNTASYAP</sequence>